<name>A0A5N5TL17_9CRUS</name>
<sequence>MQLIHVVSFRTKSQVVKMSDSNESPARDDFYPDWRDSVPDCQTTTLSSQKEREKDYKALYQQEFERRTTLMKLAQKDWVVTFTLVYFLECTVQLHNVKNFFVCVNIKFKIVYSICGMFLKVPKKPEFMYQQFTESQNGKINWELISSSEDFISQEFDLYKYVDSDKYNKEHGNDIIIKKIIQKYLEITQLITNSFPTRDYDELKHRFAESNKMVEVLRAELEEKNHQLNNLRNIN</sequence>
<evidence type="ECO:0000313" key="3">
    <source>
        <dbReference type="Proteomes" id="UP000326759"/>
    </source>
</evidence>
<evidence type="ECO:0000313" key="2">
    <source>
        <dbReference type="EMBL" id="KAB7506863.1"/>
    </source>
</evidence>
<gene>
    <name evidence="2" type="ORF">Anas_07758</name>
</gene>
<dbReference type="AlphaFoldDB" id="A0A5N5TL17"/>
<dbReference type="EMBL" id="SEYY01000604">
    <property type="protein sequence ID" value="KAB7506863.1"/>
    <property type="molecule type" value="Genomic_DNA"/>
</dbReference>
<accession>A0A5N5TL17</accession>
<organism evidence="2 3">
    <name type="scientific">Armadillidium nasatum</name>
    <dbReference type="NCBI Taxonomy" id="96803"/>
    <lineage>
        <taxon>Eukaryota</taxon>
        <taxon>Metazoa</taxon>
        <taxon>Ecdysozoa</taxon>
        <taxon>Arthropoda</taxon>
        <taxon>Crustacea</taxon>
        <taxon>Multicrustacea</taxon>
        <taxon>Malacostraca</taxon>
        <taxon>Eumalacostraca</taxon>
        <taxon>Peracarida</taxon>
        <taxon>Isopoda</taxon>
        <taxon>Oniscidea</taxon>
        <taxon>Crinocheta</taxon>
        <taxon>Armadillidiidae</taxon>
        <taxon>Armadillidium</taxon>
    </lineage>
</organism>
<dbReference type="Proteomes" id="UP000326759">
    <property type="component" value="Unassembled WGS sequence"/>
</dbReference>
<protein>
    <submittedName>
        <fullName evidence="2">Uncharacterized protein</fullName>
    </submittedName>
</protein>
<feature type="coiled-coil region" evidence="1">
    <location>
        <begin position="200"/>
        <end position="234"/>
    </location>
</feature>
<evidence type="ECO:0000256" key="1">
    <source>
        <dbReference type="SAM" id="Coils"/>
    </source>
</evidence>
<keyword evidence="1" id="KW-0175">Coiled coil</keyword>
<reference evidence="2 3" key="1">
    <citation type="journal article" date="2019" name="PLoS Biol.">
        <title>Sex chromosomes control vertical transmission of feminizing Wolbachia symbionts in an isopod.</title>
        <authorList>
            <person name="Becking T."/>
            <person name="Chebbi M.A."/>
            <person name="Giraud I."/>
            <person name="Moumen B."/>
            <person name="Laverre T."/>
            <person name="Caubet Y."/>
            <person name="Peccoud J."/>
            <person name="Gilbert C."/>
            <person name="Cordaux R."/>
        </authorList>
    </citation>
    <scope>NUCLEOTIDE SEQUENCE [LARGE SCALE GENOMIC DNA]</scope>
    <source>
        <strain evidence="2">ANa2</strain>
        <tissue evidence="2">Whole body excluding digestive tract and cuticle</tissue>
    </source>
</reference>
<comment type="caution">
    <text evidence="2">The sequence shown here is derived from an EMBL/GenBank/DDBJ whole genome shotgun (WGS) entry which is preliminary data.</text>
</comment>
<proteinExistence type="predicted"/>
<keyword evidence="3" id="KW-1185">Reference proteome</keyword>